<evidence type="ECO:0000313" key="4">
    <source>
        <dbReference type="EMBL" id="SFP24443.1"/>
    </source>
</evidence>
<name>A0A662ZGN0_9GAMM</name>
<dbReference type="OrthoDB" id="9806105at2"/>
<dbReference type="InterPro" id="IPR024181">
    <property type="entry name" value="Chemotax_regulator_CheV"/>
</dbReference>
<feature type="domain" description="CheW-like" evidence="3">
    <location>
        <begin position="19"/>
        <end position="159"/>
    </location>
</feature>
<dbReference type="Gene3D" id="2.40.50.180">
    <property type="entry name" value="CheA-289, Domain 4"/>
    <property type="match status" value="1"/>
</dbReference>
<dbReference type="InterPro" id="IPR036061">
    <property type="entry name" value="CheW-like_dom_sf"/>
</dbReference>
<keyword evidence="1" id="KW-0597">Phosphoprotein</keyword>
<reference evidence="4 5" key="1">
    <citation type="submission" date="2016-10" db="EMBL/GenBank/DDBJ databases">
        <authorList>
            <person name="Varghese N."/>
            <person name="Submissions S."/>
        </authorList>
    </citation>
    <scope>NUCLEOTIDE SEQUENCE [LARGE SCALE GENOMIC DNA]</scope>
    <source>
        <strain evidence="4 5">DSM 1361</strain>
    </source>
</reference>
<dbReference type="RefSeq" id="WP_093141246.1">
    <property type="nucleotide sequence ID" value="NZ_FOXF01000010.1"/>
</dbReference>
<protein>
    <submittedName>
        <fullName evidence="4">Two-component system, chemotaxis family, response regulator CheV</fullName>
    </submittedName>
</protein>
<dbReference type="SUPFAM" id="SSF52172">
    <property type="entry name" value="CheY-like"/>
    <property type="match status" value="1"/>
</dbReference>
<dbReference type="EMBL" id="FOXF01000010">
    <property type="protein sequence ID" value="SFP24443.1"/>
    <property type="molecule type" value="Genomic_DNA"/>
</dbReference>
<dbReference type="PANTHER" id="PTHR47233:SF3">
    <property type="entry name" value="CHEMOTAXIS PROTEIN CHEV"/>
    <property type="match status" value="1"/>
</dbReference>
<dbReference type="PROSITE" id="PS50851">
    <property type="entry name" value="CHEW"/>
    <property type="match status" value="1"/>
</dbReference>
<dbReference type="InterPro" id="IPR002545">
    <property type="entry name" value="CheW-lke_dom"/>
</dbReference>
<dbReference type="PROSITE" id="PS50110">
    <property type="entry name" value="RESPONSE_REGULATORY"/>
    <property type="match status" value="1"/>
</dbReference>
<dbReference type="PIRSF" id="PIRSF002867">
    <property type="entry name" value="CheV"/>
    <property type="match status" value="1"/>
</dbReference>
<dbReference type="GO" id="GO:0000160">
    <property type="term" value="P:phosphorelay signal transduction system"/>
    <property type="evidence" value="ECO:0007669"/>
    <property type="project" value="InterPro"/>
</dbReference>
<proteinExistence type="predicted"/>
<feature type="modified residue" description="4-aspartylphosphate" evidence="1">
    <location>
        <position position="251"/>
    </location>
</feature>
<sequence>MASVLDSVNQLTQIVGQNRLELLLFSLAGRTEKFGVNVFKVREVLLCPKLTSMPKLHQSVVGVSYIRGQTISVIDLSYAIGGKRTQDIDRSYVIVAEFSRSVQGFLVSGVERIVNINWDKVMPPPQGMGKNNYLTAITEIDGGIVEILDLEKILDVICPNDMEVSKELIEESVSHNEKQQQIAEESGEEPIKRKILIADDSTVARKQVEKTVTSLGYEVIKAKNGLEAYNILKEYAAKGPLTDQIGLIVSDIEMPEMDGYTLSAKIRSEPELAQIKVILHTSLSGVFNQSLVKKVGADNFVAKYKPDELAKAIKDLMVVYDR</sequence>
<dbReference type="Gene3D" id="2.30.30.40">
    <property type="entry name" value="SH3 Domains"/>
    <property type="match status" value="1"/>
</dbReference>
<dbReference type="Pfam" id="PF01584">
    <property type="entry name" value="CheW"/>
    <property type="match status" value="1"/>
</dbReference>
<keyword evidence="5" id="KW-1185">Reference proteome</keyword>
<accession>A0A662ZGN0</accession>
<evidence type="ECO:0000259" key="3">
    <source>
        <dbReference type="PROSITE" id="PS50851"/>
    </source>
</evidence>
<dbReference type="Gene3D" id="3.40.50.2300">
    <property type="match status" value="1"/>
</dbReference>
<dbReference type="InterPro" id="IPR011006">
    <property type="entry name" value="CheY-like_superfamily"/>
</dbReference>
<dbReference type="PANTHER" id="PTHR47233">
    <property type="entry name" value="CHEMOTAXIS PROTEIN CHEV"/>
    <property type="match status" value="1"/>
</dbReference>
<dbReference type="SUPFAM" id="SSF50341">
    <property type="entry name" value="CheW-like"/>
    <property type="match status" value="1"/>
</dbReference>
<dbReference type="AlphaFoldDB" id="A0A662ZGN0"/>
<evidence type="ECO:0000313" key="5">
    <source>
        <dbReference type="Proteomes" id="UP000243745"/>
    </source>
</evidence>
<organism evidence="4 5">
    <name type="scientific">Ruminobacter amylophilus</name>
    <dbReference type="NCBI Taxonomy" id="867"/>
    <lineage>
        <taxon>Bacteria</taxon>
        <taxon>Pseudomonadati</taxon>
        <taxon>Pseudomonadota</taxon>
        <taxon>Gammaproteobacteria</taxon>
        <taxon>Aeromonadales</taxon>
        <taxon>Succinivibrionaceae</taxon>
        <taxon>Ruminobacter</taxon>
    </lineage>
</organism>
<dbReference type="InterPro" id="IPR001789">
    <property type="entry name" value="Sig_transdc_resp-reg_receiver"/>
</dbReference>
<feature type="domain" description="Response regulatory" evidence="2">
    <location>
        <begin position="194"/>
        <end position="318"/>
    </location>
</feature>
<gene>
    <name evidence="4" type="ORF">SAMN02910344_00855</name>
</gene>
<dbReference type="SMART" id="SM00448">
    <property type="entry name" value="REC"/>
    <property type="match status" value="1"/>
</dbReference>
<dbReference type="GO" id="GO:0006935">
    <property type="term" value="P:chemotaxis"/>
    <property type="evidence" value="ECO:0007669"/>
    <property type="project" value="InterPro"/>
</dbReference>
<dbReference type="Pfam" id="PF00072">
    <property type="entry name" value="Response_reg"/>
    <property type="match status" value="1"/>
</dbReference>
<evidence type="ECO:0000259" key="2">
    <source>
        <dbReference type="PROSITE" id="PS50110"/>
    </source>
</evidence>
<dbReference type="SMART" id="SM00260">
    <property type="entry name" value="CheW"/>
    <property type="match status" value="1"/>
</dbReference>
<evidence type="ECO:0000256" key="1">
    <source>
        <dbReference type="PROSITE-ProRule" id="PRU00169"/>
    </source>
</evidence>
<dbReference type="Proteomes" id="UP000243745">
    <property type="component" value="Unassembled WGS sequence"/>
</dbReference>